<comment type="similarity">
    <text evidence="2">Belongs to the SNF2/RAD54 helicase family.</text>
</comment>
<comment type="subcellular location">
    <subcellularLocation>
        <location evidence="1">Nucleus</location>
    </subcellularLocation>
</comment>
<dbReference type="GeneID" id="20808053"/>
<dbReference type="GO" id="GO:0003678">
    <property type="term" value="F:DNA helicase activity"/>
    <property type="evidence" value="ECO:0007669"/>
    <property type="project" value="InterPro"/>
</dbReference>
<evidence type="ECO:0000256" key="6">
    <source>
        <dbReference type="ARBA" id="ARBA00023242"/>
    </source>
</evidence>
<dbReference type="InterPro" id="IPR000330">
    <property type="entry name" value="SNF2_N"/>
</dbReference>
<keyword evidence="3" id="KW-0547">Nucleotide-binding</keyword>
<feature type="domain" description="Helicase ATP-binding" evidence="7">
    <location>
        <begin position="58"/>
        <end position="225"/>
    </location>
</feature>
<evidence type="ECO:0000256" key="4">
    <source>
        <dbReference type="ARBA" id="ARBA00022801"/>
    </source>
</evidence>
<proteinExistence type="inferred from homology"/>
<dbReference type="GO" id="GO:0016787">
    <property type="term" value="F:hydrolase activity"/>
    <property type="evidence" value="ECO:0007669"/>
    <property type="project" value="UniProtKB-KW"/>
</dbReference>
<dbReference type="Gene3D" id="3.40.220.10">
    <property type="entry name" value="Leucine Aminopeptidase, subunit E, domain 1"/>
    <property type="match status" value="1"/>
</dbReference>
<dbReference type="InterPro" id="IPR027417">
    <property type="entry name" value="P-loop_NTPase"/>
</dbReference>
<evidence type="ECO:0000256" key="3">
    <source>
        <dbReference type="ARBA" id="ARBA00022741"/>
    </source>
</evidence>
<dbReference type="CDD" id="cd18793">
    <property type="entry name" value="SF2_C_SNF"/>
    <property type="match status" value="1"/>
</dbReference>
<dbReference type="GO" id="GO:0005634">
    <property type="term" value="C:nucleus"/>
    <property type="evidence" value="ECO:0007669"/>
    <property type="project" value="UniProtKB-SubCell"/>
</dbReference>
<dbReference type="SUPFAM" id="SSF52949">
    <property type="entry name" value="Macro domain-like"/>
    <property type="match status" value="1"/>
</dbReference>
<dbReference type="Gene3D" id="3.40.50.10810">
    <property type="entry name" value="Tandem AAA-ATPase domain"/>
    <property type="match status" value="1"/>
</dbReference>
<sequence>MAPKSALEDVVETLEKQLLNAASAATNNDEQDAVSTAVGRLHDVELHAYQMDGLKWLVHREQAHVNVILGDEMGLGKTLQTIAFISYLNAAYPSSFQSCLIVAPLSVLPNWSEQLGRFAPHLSVLSYSGDKEQRRVLQAQFALNPTAVLLTSYELAALDTSFLKAGPSWSLGVFDEGHRLKNAKTQIHQTLRDDIQFDRKVILTGTPVQNNLVELAALLSFLNPTLFTPTACQSLASSMSPSLLRSILAPVMLLRTVRDVQDSLKLPPLTKVVIHTQLSPMQRAYYKQIVSKGTAFDTTLSLMNILAQLRKACNHPYLFPNAEPEPFQEGAHLWQTIDRFRSEDETFLFLLSTRAGGVGLNLQRADTLRKACNHPYLFPNAEPEPFQEGAHLYMNSGKLFVLHTLLHELKATNHVVLLFSTSTAFLDIIQDYCTWQKLSYERLDGSVRGEERYVRECAKAGASGLDDDNKSELFTQDMLHYGLQHLMAQTDDDELTPLTADHVAALLNRQSSPPPATKQAPLVEVKDETTNMYVFEGHDYSVATATADVACLKKLQLQAATSSRRPRTKLATYDYDDDDDDKDETEQPVNLDTIEALKRQKLARKLALWAKNHYTSYAIDTINSETPRSDDVQDTEQGGHGITYKAGNAAAVTSSDGRPAIIVHCVDTSGAWTSRGFFGALSRRSLSVEEAYGCMRPNQDLKLGQAHCIPIDSNTFVCLLVVQSYLHQRQKRTHKTLSLRLNALQVALKVVAAHARRLNATIHMPRLGAGTPGFNWYAVERLIRKHLTDGATVRECAKAGASGLDDDNKSELFTQDMLHYGLQHLMAQTDDDELTPLTADHVAALLNRQSSPPPATKQAPLVEVKDETTNMYVFEGHDYSVATATADVACLKKLQLQAATSSRRPPP</sequence>
<evidence type="ECO:0000256" key="1">
    <source>
        <dbReference type="ARBA" id="ARBA00004123"/>
    </source>
</evidence>
<dbReference type="RefSeq" id="XP_009829447.1">
    <property type="nucleotide sequence ID" value="XM_009831145.1"/>
</dbReference>
<evidence type="ECO:0000256" key="2">
    <source>
        <dbReference type="ARBA" id="ARBA00007025"/>
    </source>
</evidence>
<keyword evidence="6" id="KW-0539">Nucleus</keyword>
<dbReference type="PROSITE" id="PS51192">
    <property type="entry name" value="HELICASE_ATP_BIND_1"/>
    <property type="match status" value="1"/>
</dbReference>
<dbReference type="InterPro" id="IPR031053">
    <property type="entry name" value="ALC1"/>
</dbReference>
<dbReference type="PANTHER" id="PTHR47157:SF1">
    <property type="entry name" value="CHROMODOMAIN-HELICASE-DNA-BINDING PROTEIN 1-LIKE"/>
    <property type="match status" value="1"/>
</dbReference>
<dbReference type="Pfam" id="PF00176">
    <property type="entry name" value="SNF2-rel_dom"/>
    <property type="match status" value="1"/>
</dbReference>
<evidence type="ECO:0000256" key="5">
    <source>
        <dbReference type="ARBA" id="ARBA00022840"/>
    </source>
</evidence>
<keyword evidence="4" id="KW-0378">Hydrolase</keyword>
<dbReference type="CDD" id="cd17919">
    <property type="entry name" value="DEXHc_Snf"/>
    <property type="match status" value="1"/>
</dbReference>
<dbReference type="GO" id="GO:0006281">
    <property type="term" value="P:DNA repair"/>
    <property type="evidence" value="ECO:0007669"/>
    <property type="project" value="InterPro"/>
</dbReference>
<dbReference type="Gene3D" id="3.40.50.300">
    <property type="entry name" value="P-loop containing nucleotide triphosphate hydrolases"/>
    <property type="match status" value="3"/>
</dbReference>
<gene>
    <name evidence="8" type="ORF">H257_06057</name>
</gene>
<dbReference type="InterPro" id="IPR014001">
    <property type="entry name" value="Helicase_ATP-bd"/>
</dbReference>
<dbReference type="PANTHER" id="PTHR47157">
    <property type="entry name" value="CHROMODOMAIN-HELICASE-DNA-BINDING PROTEIN 1-LIKE"/>
    <property type="match status" value="1"/>
</dbReference>
<reference evidence="8" key="1">
    <citation type="submission" date="2013-12" db="EMBL/GenBank/DDBJ databases">
        <title>The Genome Sequence of Aphanomyces astaci APO3.</title>
        <authorList>
            <consortium name="The Broad Institute Genomics Platform"/>
            <person name="Russ C."/>
            <person name="Tyler B."/>
            <person name="van West P."/>
            <person name="Dieguez-Uribeondo J."/>
            <person name="Young S.K."/>
            <person name="Zeng Q."/>
            <person name="Gargeya S."/>
            <person name="Fitzgerald M."/>
            <person name="Abouelleil A."/>
            <person name="Alvarado L."/>
            <person name="Chapman S.B."/>
            <person name="Gainer-Dewar J."/>
            <person name="Goldberg J."/>
            <person name="Griggs A."/>
            <person name="Gujja S."/>
            <person name="Hansen M."/>
            <person name="Howarth C."/>
            <person name="Imamovic A."/>
            <person name="Ireland A."/>
            <person name="Larimer J."/>
            <person name="McCowan C."/>
            <person name="Murphy C."/>
            <person name="Pearson M."/>
            <person name="Poon T.W."/>
            <person name="Priest M."/>
            <person name="Roberts A."/>
            <person name="Saif S."/>
            <person name="Shea T."/>
            <person name="Sykes S."/>
            <person name="Wortman J."/>
            <person name="Nusbaum C."/>
            <person name="Birren B."/>
        </authorList>
    </citation>
    <scope>NUCLEOTIDE SEQUENCE [LARGE SCALE GENOMIC DNA]</scope>
    <source>
        <strain evidence="8">APO3</strain>
    </source>
</reference>
<evidence type="ECO:0000259" key="7">
    <source>
        <dbReference type="PROSITE" id="PS51192"/>
    </source>
</evidence>
<protein>
    <recommendedName>
        <fullName evidence="7">Helicase ATP-binding domain-containing protein</fullName>
    </recommendedName>
</protein>
<dbReference type="GO" id="GO:0005524">
    <property type="term" value="F:ATP binding"/>
    <property type="evidence" value="ECO:0007669"/>
    <property type="project" value="UniProtKB-KW"/>
</dbReference>
<organism evidence="8">
    <name type="scientific">Aphanomyces astaci</name>
    <name type="common">Crayfish plague agent</name>
    <dbReference type="NCBI Taxonomy" id="112090"/>
    <lineage>
        <taxon>Eukaryota</taxon>
        <taxon>Sar</taxon>
        <taxon>Stramenopiles</taxon>
        <taxon>Oomycota</taxon>
        <taxon>Saprolegniomycetes</taxon>
        <taxon>Saprolegniales</taxon>
        <taxon>Verrucalvaceae</taxon>
        <taxon>Aphanomyces</taxon>
    </lineage>
</organism>
<keyword evidence="5" id="KW-0067">ATP-binding</keyword>
<accession>W4GRH3</accession>
<dbReference type="InterPro" id="IPR038718">
    <property type="entry name" value="SNF2-like_sf"/>
</dbReference>
<dbReference type="InterPro" id="IPR049730">
    <property type="entry name" value="SNF2/RAD54-like_C"/>
</dbReference>
<dbReference type="STRING" id="112090.W4GRH3"/>
<dbReference type="InterPro" id="IPR043472">
    <property type="entry name" value="Macro_dom-like"/>
</dbReference>
<dbReference type="SUPFAM" id="SSF52540">
    <property type="entry name" value="P-loop containing nucleoside triphosphate hydrolases"/>
    <property type="match status" value="3"/>
</dbReference>
<name>W4GRH3_APHAT</name>
<dbReference type="GO" id="GO:0006338">
    <property type="term" value="P:chromatin remodeling"/>
    <property type="evidence" value="ECO:0007669"/>
    <property type="project" value="InterPro"/>
</dbReference>
<dbReference type="VEuPathDB" id="FungiDB:H257_06057"/>
<dbReference type="EMBL" id="KI913124">
    <property type="protein sequence ID" value="ETV81589.1"/>
    <property type="molecule type" value="Genomic_DNA"/>
</dbReference>
<evidence type="ECO:0000313" key="8">
    <source>
        <dbReference type="EMBL" id="ETV81589.1"/>
    </source>
</evidence>
<dbReference type="SMART" id="SM00487">
    <property type="entry name" value="DEXDc"/>
    <property type="match status" value="1"/>
</dbReference>
<dbReference type="OrthoDB" id="5857104at2759"/>
<dbReference type="AlphaFoldDB" id="W4GRH3"/>